<dbReference type="Gene3D" id="3.30.160.60">
    <property type="entry name" value="Classic Zinc Finger"/>
    <property type="match status" value="2"/>
</dbReference>
<evidence type="ECO:0000256" key="4">
    <source>
        <dbReference type="ARBA" id="ARBA00022737"/>
    </source>
</evidence>
<feature type="compositionally biased region" description="Polar residues" evidence="14">
    <location>
        <begin position="30"/>
        <end position="55"/>
    </location>
</feature>
<evidence type="ECO:0000313" key="17">
    <source>
        <dbReference type="RefSeq" id="XP_028968686.1"/>
    </source>
</evidence>
<dbReference type="AlphaFoldDB" id="A0AAJ7WIU4"/>
<keyword evidence="4" id="KW-0677">Repeat</keyword>
<evidence type="ECO:0000256" key="8">
    <source>
        <dbReference type="ARBA" id="ARBA00023242"/>
    </source>
</evidence>
<evidence type="ECO:0000259" key="15">
    <source>
        <dbReference type="PROSITE" id="PS50157"/>
    </source>
</evidence>
<comment type="subcellular location">
    <subcellularLocation>
        <location evidence="1">Nucleus</location>
    </subcellularLocation>
</comment>
<protein>
    <recommendedName>
        <fullName evidence="11">MOG interacting and ectopic P-granules protein 1</fullName>
    </recommendedName>
    <alternativeName>
        <fullName evidence="12">Nuclear zinc finger protein</fullName>
    </alternativeName>
</protein>
<feature type="compositionally biased region" description="Basic and acidic residues" evidence="14">
    <location>
        <begin position="103"/>
        <end position="126"/>
    </location>
</feature>
<dbReference type="PROSITE" id="PS00028">
    <property type="entry name" value="ZINC_FINGER_C2H2_1"/>
    <property type="match status" value="2"/>
</dbReference>
<evidence type="ECO:0000256" key="3">
    <source>
        <dbReference type="ARBA" id="ARBA00022723"/>
    </source>
</evidence>
<evidence type="ECO:0000256" key="2">
    <source>
        <dbReference type="ARBA" id="ARBA00022473"/>
    </source>
</evidence>
<dbReference type="RefSeq" id="XP_028968686.1">
    <property type="nucleotide sequence ID" value="XM_029112853.1"/>
</dbReference>
<feature type="region of interest" description="Disordered" evidence="14">
    <location>
        <begin position="782"/>
        <end position="809"/>
    </location>
</feature>
<evidence type="ECO:0000256" key="1">
    <source>
        <dbReference type="ARBA" id="ARBA00004123"/>
    </source>
</evidence>
<feature type="region of interest" description="Disordered" evidence="14">
    <location>
        <begin position="13"/>
        <end position="170"/>
    </location>
</feature>
<keyword evidence="7" id="KW-0862">Zinc</keyword>
<evidence type="ECO:0000313" key="16">
    <source>
        <dbReference type="Proteomes" id="UP000694867"/>
    </source>
</evidence>
<keyword evidence="16" id="KW-1185">Reference proteome</keyword>
<evidence type="ECO:0000256" key="6">
    <source>
        <dbReference type="ARBA" id="ARBA00022782"/>
    </source>
</evidence>
<evidence type="ECO:0000256" key="11">
    <source>
        <dbReference type="ARBA" id="ARBA00071730"/>
    </source>
</evidence>
<dbReference type="KEGG" id="goe:100901851"/>
<feature type="compositionally biased region" description="Low complexity" evidence="14">
    <location>
        <begin position="593"/>
        <end position="614"/>
    </location>
</feature>
<dbReference type="FunFam" id="3.30.160.60:FF:001612">
    <property type="entry name" value="MEP-1, isoform A"/>
    <property type="match status" value="1"/>
</dbReference>
<evidence type="ECO:0000256" key="9">
    <source>
        <dbReference type="ARBA" id="ARBA00060356"/>
    </source>
</evidence>
<name>A0AAJ7WIU4_9ACAR</name>
<evidence type="ECO:0000256" key="14">
    <source>
        <dbReference type="SAM" id="MobiDB-lite"/>
    </source>
</evidence>
<dbReference type="GeneID" id="100901851"/>
<evidence type="ECO:0000256" key="5">
    <source>
        <dbReference type="ARBA" id="ARBA00022771"/>
    </source>
</evidence>
<comment type="subunit">
    <text evidence="10">Interacts with hda-1, let-418, lin-1, mog-1, mog-4, mog-5, mog-6, pie-1 and unc-98.</text>
</comment>
<keyword evidence="3" id="KW-0479">Metal-binding</keyword>
<dbReference type="GO" id="GO:0045944">
    <property type="term" value="P:positive regulation of transcription by RNA polymerase II"/>
    <property type="evidence" value="ECO:0007669"/>
    <property type="project" value="TreeGrafter"/>
</dbReference>
<proteinExistence type="predicted"/>
<dbReference type="PANTHER" id="PTHR24403">
    <property type="entry name" value="ZINC FINGER PROTEIN"/>
    <property type="match status" value="1"/>
</dbReference>
<evidence type="ECO:0000256" key="12">
    <source>
        <dbReference type="ARBA" id="ARBA00080128"/>
    </source>
</evidence>
<dbReference type="GO" id="GO:0005634">
    <property type="term" value="C:nucleus"/>
    <property type="evidence" value="ECO:0007669"/>
    <property type="project" value="UniProtKB-SubCell"/>
</dbReference>
<keyword evidence="2" id="KW-0217">Developmental protein</keyword>
<organism evidence="16 17">
    <name type="scientific">Galendromus occidentalis</name>
    <name type="common">western predatory mite</name>
    <dbReference type="NCBI Taxonomy" id="34638"/>
    <lineage>
        <taxon>Eukaryota</taxon>
        <taxon>Metazoa</taxon>
        <taxon>Ecdysozoa</taxon>
        <taxon>Arthropoda</taxon>
        <taxon>Chelicerata</taxon>
        <taxon>Arachnida</taxon>
        <taxon>Acari</taxon>
        <taxon>Parasitiformes</taxon>
        <taxon>Mesostigmata</taxon>
        <taxon>Gamasina</taxon>
        <taxon>Phytoseioidea</taxon>
        <taxon>Phytoseiidae</taxon>
        <taxon>Typhlodrominae</taxon>
        <taxon>Galendromus</taxon>
    </lineage>
</organism>
<feature type="region of interest" description="Disordered" evidence="14">
    <location>
        <begin position="580"/>
        <end position="615"/>
    </location>
</feature>
<sequence>MVSSATALEQAALKNGLSLKKMPTGESDISLKNGTMTDESSQNSITSDKAQNGTNGDHKKPESVVIEDDDEDLEVQEFSEPEELIIDEDEPDEDDTADEEVKEEPMEIDETKDPKEESKVTFREHQITPPESIKVESPECSASTSKVEPAGAAVGEKANEKSQENDENLPNIPYVKDVRKLDKGLPKFMKRRVKIGRWTPCEMPKGSGEFKMRDTEALVDVPSMTFPLLIKEKDTFARRMKDGKILPAKPRKAPVPPQGQFKIGQTSVVDFFASSAGEFLMELGLDRVQEAYNKDQIKQKEREMRRHGKSAELLETAKKHAEAFQSYKAKNAAFHHKMKRCQTCDFKTESQLVLEGHLLTPHFTQRRELQCSFCPFITRDAKAIIFHMEAHHNKVPVMEPPPQFYECPFCPFETNVKNKASTHVNRCQRYFNNSVNQSPGNDFQAPGMTSKPITNDDIKMYEKFFIALTQAKNQAAAHAVQAANTAQQRQMMMNAAASRGQSNIRGQSNALYQQLQTLAAATAANRAAQAAVGRGTNRNNSQANLIQQAQALAGAASLLNGNNGLSVTALNAQNRATASASLARIPQPDTGLATSSSGAPANGSSSSSAGLSEGRAPKDLYVDEHDYKYKFKQYCPDGSSRWCCTNRKCRAAFVIPRGETKPRFPVGPDAHNHKAYKVAEPMDPGSHAAAQLAAQGVNIQALAALTNGGTNPHSLLTALTATARGGGPQSQQAQAVLAALGNKDAAAKLAQVAAAATAVANNPAAAAAAAAAVVGAAGQIAPPSSSKPTSGADLADGVLPDKGELMPGVPTRLSAPGTGRAPYILESSGQGGANSQGGAGAFVICEICDGYIKDLDELRSHMHWIHKVKIHPKMLASRPPLNCQKCKWRFFTDQGLERHLLGAHGLVTSNMQELAQNGQDGGRCTVCGRIYASKLVAHMSQVHRVAVKPASLSYKCTVCTAVFNLYKLFESHVYSVHSGAMKRGSSSDQSAAKRKKEDRKDETATAASGGSSKPREETNYPKTCALCDNLKVDDWCQHLAESHMPKSVKVGVCRIEKCSSCLNNFDGMVVMNSDLGESSSSEDDED</sequence>
<keyword evidence="5 13" id="KW-0863">Zinc-finger</keyword>
<evidence type="ECO:0000256" key="10">
    <source>
        <dbReference type="ARBA" id="ARBA00061755"/>
    </source>
</evidence>
<comment type="function">
    <text evidence="9">Has a broad role in development, specifically in the genetic pathway SynMuvB that negatively regulates specification of the vulval cell fate. Required for fem-3 3'-UTR-mediated repression in the regulation of the sperm/oocyte switch. Acts by regulating the translation of fem-3 mRNA, by binding to its 3'-UTR.</text>
</comment>
<gene>
    <name evidence="17" type="primary">LOC100901851</name>
</gene>
<reference evidence="17" key="1">
    <citation type="submission" date="2025-08" db="UniProtKB">
        <authorList>
            <consortium name="RefSeq"/>
        </authorList>
    </citation>
    <scope>IDENTIFICATION</scope>
</reference>
<dbReference type="PROSITE" id="PS50157">
    <property type="entry name" value="ZINC_FINGER_C2H2_2"/>
    <property type="match status" value="1"/>
</dbReference>
<dbReference type="SMART" id="SM00355">
    <property type="entry name" value="ZnF_C2H2"/>
    <property type="match status" value="7"/>
</dbReference>
<feature type="region of interest" description="Disordered" evidence="14">
    <location>
        <begin position="980"/>
        <end position="1018"/>
    </location>
</feature>
<dbReference type="Proteomes" id="UP000694867">
    <property type="component" value="Unplaced"/>
</dbReference>
<dbReference type="CTD" id="38327"/>
<feature type="domain" description="C2H2-type" evidence="15">
    <location>
        <begin position="954"/>
        <end position="982"/>
    </location>
</feature>
<dbReference type="InterPro" id="IPR013087">
    <property type="entry name" value="Znf_C2H2_type"/>
</dbReference>
<dbReference type="GO" id="GO:0008270">
    <property type="term" value="F:zinc ion binding"/>
    <property type="evidence" value="ECO:0007669"/>
    <property type="project" value="UniProtKB-KW"/>
</dbReference>
<accession>A0AAJ7WIU4</accession>
<dbReference type="GO" id="GO:0030154">
    <property type="term" value="P:cell differentiation"/>
    <property type="evidence" value="ECO:0007669"/>
    <property type="project" value="UniProtKB-KW"/>
</dbReference>
<dbReference type="PANTHER" id="PTHR24403:SF110">
    <property type="entry name" value="C2H2-TYPE DOMAIN-CONTAINING PROTEIN-RELATED"/>
    <property type="match status" value="1"/>
</dbReference>
<evidence type="ECO:0000256" key="13">
    <source>
        <dbReference type="PROSITE-ProRule" id="PRU00042"/>
    </source>
</evidence>
<keyword evidence="8" id="KW-0539">Nucleus</keyword>
<feature type="compositionally biased region" description="Acidic residues" evidence="14">
    <location>
        <begin position="65"/>
        <end position="102"/>
    </location>
</feature>
<dbReference type="InterPro" id="IPR050688">
    <property type="entry name" value="Zinc_finger/UBP_domain"/>
</dbReference>
<keyword evidence="6" id="KW-0221">Differentiation</keyword>
<evidence type="ECO:0000256" key="7">
    <source>
        <dbReference type="ARBA" id="ARBA00022833"/>
    </source>
</evidence>